<organism evidence="1">
    <name type="scientific">Rhizophora mucronata</name>
    <name type="common">Asiatic mangrove</name>
    <dbReference type="NCBI Taxonomy" id="61149"/>
    <lineage>
        <taxon>Eukaryota</taxon>
        <taxon>Viridiplantae</taxon>
        <taxon>Streptophyta</taxon>
        <taxon>Embryophyta</taxon>
        <taxon>Tracheophyta</taxon>
        <taxon>Spermatophyta</taxon>
        <taxon>Magnoliopsida</taxon>
        <taxon>eudicotyledons</taxon>
        <taxon>Gunneridae</taxon>
        <taxon>Pentapetalae</taxon>
        <taxon>rosids</taxon>
        <taxon>fabids</taxon>
        <taxon>Malpighiales</taxon>
        <taxon>Rhizophoraceae</taxon>
        <taxon>Rhizophora</taxon>
    </lineage>
</organism>
<reference evidence="1" key="1">
    <citation type="submission" date="2018-02" db="EMBL/GenBank/DDBJ databases">
        <title>Rhizophora mucronata_Transcriptome.</title>
        <authorList>
            <person name="Meera S.P."/>
            <person name="Sreeshan A."/>
            <person name="Augustine A."/>
        </authorList>
    </citation>
    <scope>NUCLEOTIDE SEQUENCE</scope>
    <source>
        <tissue evidence="1">Leaf</tissue>
    </source>
</reference>
<dbReference type="EMBL" id="GGEC01088945">
    <property type="protein sequence ID" value="MBX69429.1"/>
    <property type="molecule type" value="Transcribed_RNA"/>
</dbReference>
<sequence length="37" mass="4451">MTSHININFSNLFARIIHRNTWISKETQNCYSKLKIK</sequence>
<name>A0A2P2QQX8_RHIMU</name>
<protein>
    <submittedName>
        <fullName evidence="1">Uncharacterized protein</fullName>
    </submittedName>
</protein>
<dbReference type="AlphaFoldDB" id="A0A2P2QQX8"/>
<accession>A0A2P2QQX8</accession>
<evidence type="ECO:0000313" key="1">
    <source>
        <dbReference type="EMBL" id="MBX69429.1"/>
    </source>
</evidence>
<proteinExistence type="predicted"/>